<evidence type="ECO:0000313" key="1">
    <source>
        <dbReference type="EMBL" id="KID55409.1"/>
    </source>
</evidence>
<dbReference type="EMBL" id="JWIC01000009">
    <property type="protein sequence ID" value="KID55409.1"/>
    <property type="molecule type" value="Genomic_DNA"/>
</dbReference>
<evidence type="ECO:0000313" key="2">
    <source>
        <dbReference type="Proteomes" id="UP000031327"/>
    </source>
</evidence>
<gene>
    <name evidence="1" type="ORF">JF50_21425</name>
</gene>
<name>A0A0C1MF46_9GAMM</name>
<accession>A0A0C1MF46</accession>
<dbReference type="Proteomes" id="UP000031327">
    <property type="component" value="Unassembled WGS sequence"/>
</dbReference>
<proteinExistence type="predicted"/>
<sequence length="59" mass="6956">MGTSKLGWSGPKITQQFGNTEYLILPSIKMKTDEKINHFLQKAHNFFDLYLSWVIYSWC</sequence>
<dbReference type="AlphaFoldDB" id="A0A0C1MF46"/>
<protein>
    <submittedName>
        <fullName evidence="1">Uncharacterized protein</fullName>
    </submittedName>
</protein>
<reference evidence="1 2" key="1">
    <citation type="submission" date="2014-12" db="EMBL/GenBank/DDBJ databases">
        <title>Draft Genome Sequence of Pseudoalteromonas luteoviolacea HI1.</title>
        <authorList>
            <person name="Asahina A.Y."/>
            <person name="Hadfield M.G."/>
        </authorList>
    </citation>
    <scope>NUCLEOTIDE SEQUENCE [LARGE SCALE GENOMIC DNA]</scope>
    <source>
        <strain evidence="1 2">HI1</strain>
    </source>
</reference>
<organism evidence="1 2">
    <name type="scientific">Pseudoalteromonas luteoviolacea</name>
    <dbReference type="NCBI Taxonomy" id="43657"/>
    <lineage>
        <taxon>Bacteria</taxon>
        <taxon>Pseudomonadati</taxon>
        <taxon>Pseudomonadota</taxon>
        <taxon>Gammaproteobacteria</taxon>
        <taxon>Alteromonadales</taxon>
        <taxon>Pseudoalteromonadaceae</taxon>
        <taxon>Pseudoalteromonas</taxon>
    </lineage>
</organism>
<comment type="caution">
    <text evidence="1">The sequence shown here is derived from an EMBL/GenBank/DDBJ whole genome shotgun (WGS) entry which is preliminary data.</text>
</comment>